<proteinExistence type="predicted"/>
<evidence type="ECO:0000313" key="2">
    <source>
        <dbReference type="Proteomes" id="UP001209076"/>
    </source>
</evidence>
<gene>
    <name evidence="1" type="ORF">N7603_06095</name>
</gene>
<dbReference type="Proteomes" id="UP001209076">
    <property type="component" value="Unassembled WGS sequence"/>
</dbReference>
<accession>A0ABT2PWA3</accession>
<dbReference type="RefSeq" id="WP_262096492.1">
    <property type="nucleotide sequence ID" value="NZ_JAOEGN010000010.1"/>
</dbReference>
<reference evidence="2" key="1">
    <citation type="submission" date="2023-07" db="EMBL/GenBank/DDBJ databases">
        <title>Novel Mycoplasma species identified in domestic and wild animals.</title>
        <authorList>
            <person name="Volokhov D.V."/>
            <person name="Furtak V.A."/>
            <person name="Zagorodnyaya T.A."/>
        </authorList>
    </citation>
    <scope>NUCLEOTIDE SEQUENCE [LARGE SCALE GENOMIC DNA]</scope>
    <source>
        <strain evidence="2">92-19</strain>
    </source>
</reference>
<keyword evidence="2" id="KW-1185">Reference proteome</keyword>
<protein>
    <submittedName>
        <fullName evidence="1">Uncharacterized protein</fullName>
    </submittedName>
</protein>
<name>A0ABT2PWA3_9MOLU</name>
<comment type="caution">
    <text evidence="1">The sequence shown here is derived from an EMBL/GenBank/DDBJ whole genome shotgun (WGS) entry which is preliminary data.</text>
</comment>
<dbReference type="EMBL" id="JAOEGN010000010">
    <property type="protein sequence ID" value="MCU0105224.1"/>
    <property type="molecule type" value="Genomic_DNA"/>
</dbReference>
<sequence length="92" mass="10484">MESIIKWVSYLDGGKNVIPSINEKYYPMLKIKGQTSIFNWSIVIVNLENNNDLTTISQIYFLVDDAPHNILVTGLEFYLFEGSKKVAEGKIL</sequence>
<organism evidence="1 2">
    <name type="scientific">Paracholeplasma vituli</name>
    <dbReference type="NCBI Taxonomy" id="69473"/>
    <lineage>
        <taxon>Bacteria</taxon>
        <taxon>Bacillati</taxon>
        <taxon>Mycoplasmatota</taxon>
        <taxon>Mollicutes</taxon>
        <taxon>Acholeplasmatales</taxon>
        <taxon>Acholeplasmataceae</taxon>
        <taxon>Paracholeplasma</taxon>
    </lineage>
</organism>
<evidence type="ECO:0000313" key="1">
    <source>
        <dbReference type="EMBL" id="MCU0105224.1"/>
    </source>
</evidence>